<keyword evidence="2" id="KW-1185">Reference proteome</keyword>
<accession>A0ABM7W9J9</accession>
<evidence type="ECO:0000313" key="1">
    <source>
        <dbReference type="EMBL" id="BDD87588.1"/>
    </source>
</evidence>
<dbReference type="RefSeq" id="WP_284154607.1">
    <property type="nucleotide sequence ID" value="NZ_AP025516.1"/>
</dbReference>
<dbReference type="Pfam" id="PF03692">
    <property type="entry name" value="CxxCxxCC"/>
    <property type="match status" value="1"/>
</dbReference>
<reference evidence="1 2" key="1">
    <citation type="submission" date="2022-01" db="EMBL/GenBank/DDBJ databases">
        <title>Desulfofustis limnae sp. nov., a novel mesophilic sulfate-reducing bacterium isolated from marsh soil.</title>
        <authorList>
            <person name="Watanabe M."/>
            <person name="Takahashi A."/>
            <person name="Kojima H."/>
            <person name="Fukui M."/>
        </authorList>
    </citation>
    <scope>NUCLEOTIDE SEQUENCE [LARGE SCALE GENOMIC DNA]</scope>
    <source>
        <strain evidence="1 2">PPLL</strain>
    </source>
</reference>
<gene>
    <name evidence="1" type="ORF">DPPLL_19530</name>
</gene>
<name>A0ABM7W9J9_9BACT</name>
<dbReference type="InterPro" id="IPR005358">
    <property type="entry name" value="Puta_zinc/iron-chelating_dom"/>
</dbReference>
<proteinExistence type="predicted"/>
<protein>
    <submittedName>
        <fullName evidence="1">Zinc/iron-chelating domain-containing protein</fullName>
    </submittedName>
</protein>
<sequence>MESNQLECQRCGNCCVSGGPALHSEDRRLVLEGHLPLAQLITIRKGELAYNPLSDTIQPVKRELVKISGVGREWNCYYFDPEQRGCTIYDMRPQACKALRCWDTEEVEALIETDTLERLDLLADDDPLRPLIVEHEQLFPCPDMLQLQQDGPGNRAAELEQRANDEIGYRTQAVQRFDLSLGEELFYFGRPLFHLFVSIGAEVMEVEGRLLITWKKASRSTT</sequence>
<evidence type="ECO:0000313" key="2">
    <source>
        <dbReference type="Proteomes" id="UP000830055"/>
    </source>
</evidence>
<organism evidence="1 2">
    <name type="scientific">Desulfofustis limnaeus</name>
    <dbReference type="NCBI Taxonomy" id="2740163"/>
    <lineage>
        <taxon>Bacteria</taxon>
        <taxon>Pseudomonadati</taxon>
        <taxon>Thermodesulfobacteriota</taxon>
        <taxon>Desulfobulbia</taxon>
        <taxon>Desulfobulbales</taxon>
        <taxon>Desulfocapsaceae</taxon>
        <taxon>Desulfofustis</taxon>
    </lineage>
</organism>
<dbReference type="EMBL" id="AP025516">
    <property type="protein sequence ID" value="BDD87588.1"/>
    <property type="molecule type" value="Genomic_DNA"/>
</dbReference>
<dbReference type="Proteomes" id="UP000830055">
    <property type="component" value="Chromosome"/>
</dbReference>